<evidence type="ECO:0000313" key="2">
    <source>
        <dbReference type="Proteomes" id="UP000320707"/>
    </source>
</evidence>
<proteinExistence type="predicted"/>
<dbReference type="Proteomes" id="UP000320707">
    <property type="component" value="Unassembled WGS sequence"/>
</dbReference>
<evidence type="ECO:0000313" key="1">
    <source>
        <dbReference type="EMBL" id="TVY71951.1"/>
    </source>
</evidence>
<reference evidence="1 2" key="1">
    <citation type="journal article" date="2019" name="Microbiol. Resour. Announc.">
        <title>High-quality draft genome sequence of Fusarium oxysporum f. sp. cubense strain 160527, a causal agent of Panama disease.</title>
        <authorList>
            <person name="Asai S."/>
            <person name="Ayukawa Y."/>
            <person name="Gan P."/>
            <person name="Masuda S."/>
            <person name="Komatsu K."/>
            <person name="Shirasu K."/>
            <person name="Arie T."/>
        </authorList>
    </citation>
    <scope>NUCLEOTIDE SEQUENCE [LARGE SCALE GENOMIC DNA]</scope>
    <source>
        <strain evidence="1 2">160527</strain>
    </source>
</reference>
<comment type="caution">
    <text evidence="1">The sequence shown here is derived from an EMBL/GenBank/DDBJ whole genome shotgun (WGS) entry which is preliminary data.</text>
</comment>
<sequence>MMPRTPDVSLQTLSAVDGFLAGLIYLSAMKQAATQGRATGLFTPTSQSWKCLESIWVNLESAKNHILELVPRLGLRGVGNTLDSFINPVLFFRAAILSLRNTLIGRPPSTLGDIVALFCLSYVVSHHLRSSHDSTISNTQLYIDQWENAISRYDHLQAFASLMRALFPELTTPAPSSSLLDPVTVDYSDPLDFMSLYQDAELPPREGDLIGCLLEYSDATLNLLSLSASQPTDQAAQNDRYTFIEKTQLTGFQALAPLDPHGSALVTNLTLFLEQCGDLLQILSGRWVTAKHQYSPSSAFNQARSQGNDVKSYIQRMQHDEYFQNPFSLGILSIVDTFIQLGYLQTPEDVQEYMIIVGKVRRRKIENEYSTTDT</sequence>
<protein>
    <submittedName>
        <fullName evidence="1">Uncharacterized protein</fullName>
    </submittedName>
</protein>
<organism evidence="1 2">
    <name type="scientific">Fusarium oxysporum f. sp. cubense</name>
    <dbReference type="NCBI Taxonomy" id="61366"/>
    <lineage>
        <taxon>Eukaryota</taxon>
        <taxon>Fungi</taxon>
        <taxon>Dikarya</taxon>
        <taxon>Ascomycota</taxon>
        <taxon>Pezizomycotina</taxon>
        <taxon>Sordariomycetes</taxon>
        <taxon>Hypocreomycetidae</taxon>
        <taxon>Hypocreales</taxon>
        <taxon>Nectriaceae</taxon>
        <taxon>Fusarium</taxon>
        <taxon>Fusarium oxysporum species complex</taxon>
    </lineage>
</organism>
<dbReference type="AlphaFoldDB" id="A0A559LDW1"/>
<dbReference type="EMBL" id="SRMI01000004">
    <property type="protein sequence ID" value="TVY71951.1"/>
    <property type="molecule type" value="Genomic_DNA"/>
</dbReference>
<gene>
    <name evidence="1" type="ORF">Focb16_v011503</name>
</gene>
<accession>A0A559LDW1</accession>
<name>A0A559LDW1_FUSOC</name>